<dbReference type="EMBL" id="BDSA01000001">
    <property type="protein sequence ID" value="GBE59529.1"/>
    <property type="molecule type" value="Genomic_DNA"/>
</dbReference>
<reference evidence="2 3" key="1">
    <citation type="journal article" date="2017" name="BMC Genomics">
        <title>Whole-genome assembly of Babesia ovata and comparative genomics between closely related pathogens.</title>
        <authorList>
            <person name="Yamagishi J."/>
            <person name="Asada M."/>
            <person name="Hakimi H."/>
            <person name="Tanaka T.Q."/>
            <person name="Sugimoto C."/>
            <person name="Kawazu S."/>
        </authorList>
    </citation>
    <scope>NUCLEOTIDE SEQUENCE [LARGE SCALE GENOMIC DNA]</scope>
    <source>
        <strain evidence="2 3">Miyake</strain>
    </source>
</reference>
<dbReference type="GeneID" id="39873299"/>
<sequence length="369" mass="39292">MRGRGGRAARGRCGRRGRREVGVRSDGEARQVRVGVRVGVLVGVGVRLGCSGVVGGGVVQCGQRAGQSHRLRCWAEVHGDAGNDVSVQVGSEAGVIYILSGLPALRQIAEEGKHIAETLRRAGINRQKAPQQRGCVDETEVQPRGEDGTEDGIAAVVPISEQVMAMRLHAIVYCGVRQPGEPSEDVPDGAGVSWLRGNAQVTDTQVIFQHVVECVQGLQSVMDEAADFSIVAGILVPQLGVDDAFGSNDEATAPEELPQGIVRIYVVMRPPICAAHSEPVYAAEDYISDCQEDHGALGGLGCVRLFRRVEQHAVVEGAVFSNERTQSFPDAIKQGAVGLSKALWPEGIHSVGKFVKFTKHLMVVAFLPS</sequence>
<accession>A0A2H6K993</accession>
<keyword evidence="3" id="KW-1185">Reference proteome</keyword>
<evidence type="ECO:0000313" key="2">
    <source>
        <dbReference type="EMBL" id="GBE59529.1"/>
    </source>
</evidence>
<comment type="caution">
    <text evidence="2">The sequence shown here is derived from an EMBL/GenBank/DDBJ whole genome shotgun (WGS) entry which is preliminary data.</text>
</comment>
<dbReference type="RefSeq" id="XP_028865772.1">
    <property type="nucleotide sequence ID" value="XM_029009939.1"/>
</dbReference>
<feature type="region of interest" description="Disordered" evidence="1">
    <location>
        <begin position="1"/>
        <end position="20"/>
    </location>
</feature>
<name>A0A2H6K993_9APIC</name>
<feature type="compositionally biased region" description="Basic residues" evidence="1">
    <location>
        <begin position="1"/>
        <end position="18"/>
    </location>
</feature>
<gene>
    <name evidence="2" type="ORF">BOVATA_010220</name>
</gene>
<dbReference type="VEuPathDB" id="PiroplasmaDB:BOVATA_010220"/>
<feature type="region of interest" description="Disordered" evidence="1">
    <location>
        <begin position="129"/>
        <end position="150"/>
    </location>
</feature>
<organism evidence="2 3">
    <name type="scientific">Babesia ovata</name>
    <dbReference type="NCBI Taxonomy" id="189622"/>
    <lineage>
        <taxon>Eukaryota</taxon>
        <taxon>Sar</taxon>
        <taxon>Alveolata</taxon>
        <taxon>Apicomplexa</taxon>
        <taxon>Aconoidasida</taxon>
        <taxon>Piroplasmida</taxon>
        <taxon>Babesiidae</taxon>
        <taxon>Babesia</taxon>
    </lineage>
</organism>
<dbReference type="AlphaFoldDB" id="A0A2H6K993"/>
<evidence type="ECO:0000256" key="1">
    <source>
        <dbReference type="SAM" id="MobiDB-lite"/>
    </source>
</evidence>
<dbReference type="Proteomes" id="UP000236319">
    <property type="component" value="Unassembled WGS sequence"/>
</dbReference>
<evidence type="ECO:0000313" key="3">
    <source>
        <dbReference type="Proteomes" id="UP000236319"/>
    </source>
</evidence>
<proteinExistence type="predicted"/>
<protein>
    <submittedName>
        <fullName evidence="2">ABC transporter, putative</fullName>
    </submittedName>
</protein>